<keyword evidence="6" id="KW-0175">Coiled coil</keyword>
<evidence type="ECO:0000256" key="2">
    <source>
        <dbReference type="ARBA" id="ARBA00022490"/>
    </source>
</evidence>
<sequence length="663" mass="73372">MSEKRRAEIEAKRAKLAELRKARADRQKADADRRLSESTGGPSGARRDVDDLVNALIGSGSRADSADTPVSSVPGTPALGHASLPGPSSVLSGRLSRQSDAASDSRYSLGTILIQSQNGATENVIEREMTPRIVPDLIDIEQELFELPQKERVIYNKEVQTMEVETEPAAATEEEIREQILREREVAEAERLAHEQELEAESKRLDEEIAQEIREMTDEEKLIIFSAPEFLDFVEQSTKIIQRALNDNYDYIRDYTIGAESGTEASEGRIKNVCAFYDERFGKNRSITDIDWSPKYPELSCASYNKNPAALNEPDGIVAVWNLHLLERPEFVFHSQSDVLSVTFSPFHSNLIFGGTYSGQILLWDTRSKHLPVLKTPLSAAGHTHPVYAMQMVGTQNAHNLITSSTDGTVCSWLVDMLAQPQETLELVHAGHNKTSEVSITSLNFPDNETTTFWVGTEEGNVYQANRYDRAGAKAGLNQYDVYKGHSGPVMGLHFHPLVGPVDFSDLFLSCSVDWTVKLWRAKSLAKPSTAVNNVAPLYSFDEADDYVYDVKWHPTHPALFGTVDGAGKFDLWNLNHDTEVPVVSTSVGSGRALNKLRWERKDGRRAALGGSDGRLYIYDIGDMALPRESEWTDMQRTVAGIMGGGPQANGLGDDSARIVAGR</sequence>
<dbReference type="GO" id="GO:0045503">
    <property type="term" value="F:dynein light chain binding"/>
    <property type="evidence" value="ECO:0007669"/>
    <property type="project" value="TreeGrafter"/>
</dbReference>
<protein>
    <submittedName>
        <fullName evidence="8">WD40 repeat-like protein</fullName>
    </submittedName>
</protein>
<keyword evidence="2" id="KW-0963">Cytoplasm</keyword>
<dbReference type="FunFam" id="2.130.10.10:FF:000414">
    <property type="entry name" value="Cytoplasmic dynein intermediate chain"/>
    <property type="match status" value="1"/>
</dbReference>
<proteinExistence type="predicted"/>
<dbReference type="FunFam" id="2.130.10.10:FF:001070">
    <property type="entry name" value="Dynein intermediate chain, cytosolic"/>
    <property type="match status" value="1"/>
</dbReference>
<dbReference type="InterPro" id="IPR001680">
    <property type="entry name" value="WD40_rpt"/>
</dbReference>
<dbReference type="PROSITE" id="PS50082">
    <property type="entry name" value="WD_REPEATS_2"/>
    <property type="match status" value="1"/>
</dbReference>
<feature type="repeat" description="WD" evidence="5">
    <location>
        <begin position="483"/>
        <end position="530"/>
    </location>
</feature>
<dbReference type="PANTHER" id="PTHR12442:SF22">
    <property type="entry name" value="CYTOPLASMIC DYNEIN 1 INTERMEDIATE CHAIN-RELATED"/>
    <property type="match status" value="1"/>
</dbReference>
<feature type="region of interest" description="Disordered" evidence="7">
    <location>
        <begin position="19"/>
        <end position="102"/>
    </location>
</feature>
<dbReference type="SUPFAM" id="SSF50978">
    <property type="entry name" value="WD40 repeat-like"/>
    <property type="match status" value="1"/>
</dbReference>
<dbReference type="AlphaFoldDB" id="A0A4Q9MIB3"/>
<dbReference type="SMART" id="SM00320">
    <property type="entry name" value="WD40"/>
    <property type="match status" value="7"/>
</dbReference>
<dbReference type="PANTHER" id="PTHR12442">
    <property type="entry name" value="DYNEIN INTERMEDIATE CHAIN"/>
    <property type="match status" value="1"/>
</dbReference>
<dbReference type="InterPro" id="IPR015943">
    <property type="entry name" value="WD40/YVTN_repeat-like_dom_sf"/>
</dbReference>
<evidence type="ECO:0000256" key="5">
    <source>
        <dbReference type="PROSITE-ProRule" id="PRU00221"/>
    </source>
</evidence>
<dbReference type="InterPro" id="IPR036322">
    <property type="entry name" value="WD40_repeat_dom_sf"/>
</dbReference>
<accession>A0A4Q9MIB3</accession>
<dbReference type="GO" id="GO:0005737">
    <property type="term" value="C:cytoplasm"/>
    <property type="evidence" value="ECO:0007669"/>
    <property type="project" value="UniProtKB-SubCell"/>
</dbReference>
<evidence type="ECO:0000256" key="1">
    <source>
        <dbReference type="ARBA" id="ARBA00004496"/>
    </source>
</evidence>
<keyword evidence="4" id="KW-0677">Repeat</keyword>
<feature type="coiled-coil region" evidence="6">
    <location>
        <begin position="170"/>
        <end position="222"/>
    </location>
</feature>
<feature type="compositionally biased region" description="Polar residues" evidence="7">
    <location>
        <begin position="89"/>
        <end position="102"/>
    </location>
</feature>
<evidence type="ECO:0000256" key="3">
    <source>
        <dbReference type="ARBA" id="ARBA00022574"/>
    </source>
</evidence>
<evidence type="ECO:0000313" key="8">
    <source>
        <dbReference type="EMBL" id="TBU27250.1"/>
    </source>
</evidence>
<name>A0A4Q9MIB3_9APHY</name>
<organism evidence="8">
    <name type="scientific">Dichomitus squalens</name>
    <dbReference type="NCBI Taxonomy" id="114155"/>
    <lineage>
        <taxon>Eukaryota</taxon>
        <taxon>Fungi</taxon>
        <taxon>Dikarya</taxon>
        <taxon>Basidiomycota</taxon>
        <taxon>Agaricomycotina</taxon>
        <taxon>Agaricomycetes</taxon>
        <taxon>Polyporales</taxon>
        <taxon>Polyporaceae</taxon>
        <taxon>Dichomitus</taxon>
    </lineage>
</organism>
<evidence type="ECO:0000256" key="4">
    <source>
        <dbReference type="ARBA" id="ARBA00022737"/>
    </source>
</evidence>
<gene>
    <name evidence="8" type="ORF">BD311DRAFT_760738</name>
</gene>
<comment type="subcellular location">
    <subcellularLocation>
        <location evidence="1">Cytoplasm</location>
    </subcellularLocation>
</comment>
<dbReference type="Pfam" id="PF00400">
    <property type="entry name" value="WD40"/>
    <property type="match status" value="2"/>
</dbReference>
<dbReference type="Proteomes" id="UP000292957">
    <property type="component" value="Unassembled WGS sequence"/>
</dbReference>
<dbReference type="OrthoDB" id="366230at2759"/>
<feature type="compositionally biased region" description="Basic and acidic residues" evidence="7">
    <location>
        <begin position="19"/>
        <end position="36"/>
    </location>
</feature>
<dbReference type="EMBL" id="ML143434">
    <property type="protein sequence ID" value="TBU27250.1"/>
    <property type="molecule type" value="Genomic_DNA"/>
</dbReference>
<dbReference type="InterPro" id="IPR050687">
    <property type="entry name" value="Dynein_IC"/>
</dbReference>
<dbReference type="Gene3D" id="2.130.10.10">
    <property type="entry name" value="YVTN repeat-like/Quinoprotein amine dehydrogenase"/>
    <property type="match status" value="2"/>
</dbReference>
<evidence type="ECO:0000256" key="6">
    <source>
        <dbReference type="SAM" id="Coils"/>
    </source>
</evidence>
<keyword evidence="3 5" id="KW-0853">WD repeat</keyword>
<evidence type="ECO:0000256" key="7">
    <source>
        <dbReference type="SAM" id="MobiDB-lite"/>
    </source>
</evidence>
<dbReference type="GO" id="GO:0045504">
    <property type="term" value="F:dynein heavy chain binding"/>
    <property type="evidence" value="ECO:0007669"/>
    <property type="project" value="TreeGrafter"/>
</dbReference>
<reference evidence="8" key="1">
    <citation type="submission" date="2019-01" db="EMBL/GenBank/DDBJ databases">
        <title>Draft genome sequences of three monokaryotic isolates of the white-rot basidiomycete fungus Dichomitus squalens.</title>
        <authorList>
            <consortium name="DOE Joint Genome Institute"/>
            <person name="Lopez S.C."/>
            <person name="Andreopoulos B."/>
            <person name="Pangilinan J."/>
            <person name="Lipzen A."/>
            <person name="Riley R."/>
            <person name="Ahrendt S."/>
            <person name="Ng V."/>
            <person name="Barry K."/>
            <person name="Daum C."/>
            <person name="Grigoriev I.V."/>
            <person name="Hilden K.S."/>
            <person name="Makela M.R."/>
            <person name="de Vries R.P."/>
        </authorList>
    </citation>
    <scope>NUCLEOTIDE SEQUENCE [LARGE SCALE GENOMIC DNA]</scope>
    <source>
        <strain evidence="8">OM18370.1</strain>
    </source>
</reference>
<dbReference type="GO" id="GO:0005868">
    <property type="term" value="C:cytoplasmic dynein complex"/>
    <property type="evidence" value="ECO:0007669"/>
    <property type="project" value="TreeGrafter"/>
</dbReference>
<dbReference type="GO" id="GO:0010970">
    <property type="term" value="P:transport along microtubule"/>
    <property type="evidence" value="ECO:0007669"/>
    <property type="project" value="TreeGrafter"/>
</dbReference>